<dbReference type="SUPFAM" id="SSF81383">
    <property type="entry name" value="F-box domain"/>
    <property type="match status" value="1"/>
</dbReference>
<dbReference type="EMBL" id="CM032191">
    <property type="protein sequence ID" value="KAG7085380.1"/>
    <property type="molecule type" value="Genomic_DNA"/>
</dbReference>
<keyword evidence="4" id="KW-1185">Reference proteome</keyword>
<gene>
    <name evidence="3" type="ORF">E1B28_002944</name>
</gene>
<reference evidence="3" key="1">
    <citation type="journal article" date="2021" name="Genome Biol. Evol.">
        <title>The assembled and annotated genome of the fairy-ring fungus Marasmius oreades.</title>
        <authorList>
            <person name="Hiltunen M."/>
            <person name="Ament-Velasquez S.L."/>
            <person name="Johannesson H."/>
        </authorList>
    </citation>
    <scope>NUCLEOTIDE SEQUENCE</scope>
    <source>
        <strain evidence="3">03SP1</strain>
    </source>
</reference>
<dbReference type="InterPro" id="IPR001810">
    <property type="entry name" value="F-box_dom"/>
</dbReference>
<dbReference type="OrthoDB" id="2322499at2759"/>
<evidence type="ECO:0000256" key="1">
    <source>
        <dbReference type="SAM" id="MobiDB-lite"/>
    </source>
</evidence>
<dbReference type="GeneID" id="66072020"/>
<evidence type="ECO:0000259" key="2">
    <source>
        <dbReference type="PROSITE" id="PS50181"/>
    </source>
</evidence>
<dbReference type="CDD" id="cd09917">
    <property type="entry name" value="F-box_SF"/>
    <property type="match status" value="1"/>
</dbReference>
<accession>A0A9P7RKH8</accession>
<feature type="domain" description="F-box" evidence="2">
    <location>
        <begin position="78"/>
        <end position="127"/>
    </location>
</feature>
<name>A0A9P7RKH8_9AGAR</name>
<dbReference type="Pfam" id="PF00646">
    <property type="entry name" value="F-box"/>
    <property type="match status" value="1"/>
</dbReference>
<evidence type="ECO:0000313" key="4">
    <source>
        <dbReference type="Proteomes" id="UP001049176"/>
    </source>
</evidence>
<dbReference type="PROSITE" id="PS50181">
    <property type="entry name" value="FBOX"/>
    <property type="match status" value="1"/>
</dbReference>
<evidence type="ECO:0000313" key="3">
    <source>
        <dbReference type="EMBL" id="KAG7085380.1"/>
    </source>
</evidence>
<dbReference type="InterPro" id="IPR036047">
    <property type="entry name" value="F-box-like_dom_sf"/>
</dbReference>
<dbReference type="Proteomes" id="UP001049176">
    <property type="component" value="Chromosome 11"/>
</dbReference>
<proteinExistence type="predicted"/>
<dbReference type="RefSeq" id="XP_043001851.1">
    <property type="nucleotide sequence ID" value="XM_043159897.1"/>
</dbReference>
<comment type="caution">
    <text evidence="3">The sequence shown here is derived from an EMBL/GenBank/DDBJ whole genome shotgun (WGS) entry which is preliminary data.</text>
</comment>
<feature type="region of interest" description="Disordered" evidence="1">
    <location>
        <begin position="14"/>
        <end position="45"/>
    </location>
</feature>
<dbReference type="AlphaFoldDB" id="A0A9P7RKH8"/>
<feature type="compositionally biased region" description="Polar residues" evidence="1">
    <location>
        <begin position="19"/>
        <end position="36"/>
    </location>
</feature>
<organism evidence="3 4">
    <name type="scientific">Marasmius oreades</name>
    <name type="common">fairy-ring Marasmius</name>
    <dbReference type="NCBI Taxonomy" id="181124"/>
    <lineage>
        <taxon>Eukaryota</taxon>
        <taxon>Fungi</taxon>
        <taxon>Dikarya</taxon>
        <taxon>Basidiomycota</taxon>
        <taxon>Agaricomycotina</taxon>
        <taxon>Agaricomycetes</taxon>
        <taxon>Agaricomycetidae</taxon>
        <taxon>Agaricales</taxon>
        <taxon>Marasmiineae</taxon>
        <taxon>Marasmiaceae</taxon>
        <taxon>Marasmius</taxon>
    </lineage>
</organism>
<protein>
    <recommendedName>
        <fullName evidence="2">F-box domain-containing protein</fullName>
    </recommendedName>
</protein>
<dbReference type="KEGG" id="more:E1B28_002944"/>
<sequence>MSALAPLSLSLMATRKSSRIQGNRDNPNKIDNSNPEDVQAKPARKAKRAKTAATAIQASTASNPEVTRRRRGNRGLLEELAKEAPLDILLEVLKHLEFRDILHLSRTNKYFRELLIVSRSLSIWREARENTPNLPPLPVDLNEMQYASLLFDNHCHACLRSPCDNVIWEFRVRCHKNCMSQLFMAYENRPARLKNIDFRKVVEHIPFYDEQIDRTDGPFWFTPMFKRLLAEYREIQRDKSAVKEWNEEKKQHFELITSHARECHTWDTNRRTERDAEQETLRKERRQEIITRLSASGWGQEELNHEEFVSHPLFKPPKAVTERIWNNLEPQLVDSLQGLKDRRLDEERRCSLKSRYRLLELAYEDKGDRDRLTVYPPISDLINAQLGVIDDMIWNTPHDEKLTKSDFVNVLRATEADFAAFSRKWVKQKSQELVKLLRKFKGGYDLRSTIFSCEHCGDKTWAPRIFMHHCSVYHNRLDSGRWDRPEFNPFSELSYGWWRADAFSPNVLLSGKVKEIMALCGTPELESIDDLEREDPLFECLDRTGHNGKRCFARWMEAMMRSLKGDQVVLTTIDDDTKNRILTLEKAYERRRCPGYVVCKHCPPDTTAFELYSTKIWSHLRAKHGIDSMNVKRNVDWCYGLQARVFSLRPPTVTLVESDN</sequence>